<dbReference type="InterPro" id="IPR029063">
    <property type="entry name" value="SAM-dependent_MTases_sf"/>
</dbReference>
<dbReference type="PROSITE" id="PS51683">
    <property type="entry name" value="SAM_OMT_II"/>
    <property type="match status" value="1"/>
</dbReference>
<keyword evidence="6" id="KW-1185">Reference proteome</keyword>
<dbReference type="InterPro" id="IPR001077">
    <property type="entry name" value="COMT_C"/>
</dbReference>
<dbReference type="Pfam" id="PF00891">
    <property type="entry name" value="Methyltransf_2"/>
    <property type="match status" value="1"/>
</dbReference>
<keyword evidence="2 5" id="KW-0808">Transferase</keyword>
<dbReference type="PANTHER" id="PTHR43712">
    <property type="entry name" value="PUTATIVE (AFU_ORTHOLOGUE AFUA_4G14580)-RELATED"/>
    <property type="match status" value="1"/>
</dbReference>
<feature type="domain" description="O-methyltransferase C-terminal" evidence="4">
    <location>
        <begin position="226"/>
        <end position="390"/>
    </location>
</feature>
<proteinExistence type="predicted"/>
<keyword evidence="1 5" id="KW-0489">Methyltransferase</keyword>
<organism evidence="5 6">
    <name type="scientific">Didymella rabiei</name>
    <name type="common">Chickpea ascochyta blight fungus</name>
    <name type="synonym">Mycosphaerella rabiei</name>
    <dbReference type="NCBI Taxonomy" id="5454"/>
    <lineage>
        <taxon>Eukaryota</taxon>
        <taxon>Fungi</taxon>
        <taxon>Dikarya</taxon>
        <taxon>Ascomycota</taxon>
        <taxon>Pezizomycotina</taxon>
        <taxon>Dothideomycetes</taxon>
        <taxon>Pleosporomycetidae</taxon>
        <taxon>Pleosporales</taxon>
        <taxon>Pleosporineae</taxon>
        <taxon>Didymellaceae</taxon>
        <taxon>Ascochyta</taxon>
    </lineage>
</organism>
<evidence type="ECO:0000256" key="3">
    <source>
        <dbReference type="ARBA" id="ARBA00022691"/>
    </source>
</evidence>
<dbReference type="Gene3D" id="3.40.50.150">
    <property type="entry name" value="Vaccinia Virus protein VP39"/>
    <property type="match status" value="1"/>
</dbReference>
<dbReference type="OrthoDB" id="2410195at2759"/>
<name>A0A162WHH8_DIDRA</name>
<sequence>MTSQANPQALIEQLRLLTADPSAYFQEDAQQRQFQKLARQAATAVEEPFETMQRLVYGPLPLVAARIGQDRGIFEALAKSPEGAALDDVARVSGLPKAVLESVLDYLCTQDMALESQPGIYTPTPLTHMLLVPLFNDAVTHFHDSCLPAFSALNRVLGSSEQGKTAFKVGQHSEEDLYTWLESHPVQQGAFRRFMEAQFAALPTWLDAVSFDTEVANSSQPKDVVFVDVGGGNGAQCAALKKAFPKLQGRIILQDRPAVLEKALQVAGMETMAHDFLTEQPVHSESDLTFYQPASNLLTHPDARAYYLRQILLNYDDDTCIHILQMHLPALQHSPDSRLYIIDKVLPDAKPPATAPGTEYTAALSLATKAVFDAQERREKHWRWLVDQAGLDVLEMRRFTQFNDSVIVAKRRVQDQWR</sequence>
<keyword evidence="3" id="KW-0949">S-adenosyl-L-methionine</keyword>
<comment type="caution">
    <text evidence="5">The sequence shown here is derived from an EMBL/GenBank/DDBJ whole genome shotgun (WGS) entry which is preliminary data.</text>
</comment>
<evidence type="ECO:0000313" key="6">
    <source>
        <dbReference type="Proteomes" id="UP000076837"/>
    </source>
</evidence>
<dbReference type="InterPro" id="IPR016461">
    <property type="entry name" value="COMT-like"/>
</dbReference>
<dbReference type="EMBL" id="JYNV01000306">
    <property type="protein sequence ID" value="KZM19031.1"/>
    <property type="molecule type" value="Genomic_DNA"/>
</dbReference>
<evidence type="ECO:0000256" key="1">
    <source>
        <dbReference type="ARBA" id="ARBA00022603"/>
    </source>
</evidence>
<dbReference type="Proteomes" id="UP000076837">
    <property type="component" value="Unassembled WGS sequence"/>
</dbReference>
<dbReference type="InterPro" id="IPR036388">
    <property type="entry name" value="WH-like_DNA-bd_sf"/>
</dbReference>
<evidence type="ECO:0000313" key="5">
    <source>
        <dbReference type="EMBL" id="KZM19031.1"/>
    </source>
</evidence>
<protein>
    <submittedName>
        <fullName evidence="5">O-methyltransferase</fullName>
    </submittedName>
</protein>
<reference evidence="5 6" key="1">
    <citation type="journal article" date="2016" name="Sci. Rep.">
        <title>Draft genome sequencing and secretome analysis of fungal phytopathogen Ascochyta rabiei provides insight into the necrotrophic effector repertoire.</title>
        <authorList>
            <person name="Verma S."/>
            <person name="Gazara R.K."/>
            <person name="Nizam S."/>
            <person name="Parween S."/>
            <person name="Chattopadhyay D."/>
            <person name="Verma P.K."/>
        </authorList>
    </citation>
    <scope>NUCLEOTIDE SEQUENCE [LARGE SCALE GENOMIC DNA]</scope>
    <source>
        <strain evidence="5 6">ArDII</strain>
    </source>
</reference>
<gene>
    <name evidence="5" type="ORF">ST47_g9825</name>
</gene>
<dbReference type="AlphaFoldDB" id="A0A162WHH8"/>
<accession>A0A162WHH8</accession>
<dbReference type="PANTHER" id="PTHR43712:SF2">
    <property type="entry name" value="O-METHYLTRANSFERASE CICE"/>
    <property type="match status" value="1"/>
</dbReference>
<evidence type="ECO:0000259" key="4">
    <source>
        <dbReference type="Pfam" id="PF00891"/>
    </source>
</evidence>
<dbReference type="GO" id="GO:0008171">
    <property type="term" value="F:O-methyltransferase activity"/>
    <property type="evidence" value="ECO:0007669"/>
    <property type="project" value="InterPro"/>
</dbReference>
<dbReference type="SUPFAM" id="SSF53335">
    <property type="entry name" value="S-adenosyl-L-methionine-dependent methyltransferases"/>
    <property type="match status" value="1"/>
</dbReference>
<dbReference type="SUPFAM" id="SSF46785">
    <property type="entry name" value="Winged helix' DNA-binding domain"/>
    <property type="match status" value="1"/>
</dbReference>
<dbReference type="GO" id="GO:0032259">
    <property type="term" value="P:methylation"/>
    <property type="evidence" value="ECO:0007669"/>
    <property type="project" value="UniProtKB-KW"/>
</dbReference>
<dbReference type="InterPro" id="IPR036390">
    <property type="entry name" value="WH_DNA-bd_sf"/>
</dbReference>
<dbReference type="Gene3D" id="1.10.10.10">
    <property type="entry name" value="Winged helix-like DNA-binding domain superfamily/Winged helix DNA-binding domain"/>
    <property type="match status" value="1"/>
</dbReference>
<evidence type="ECO:0000256" key="2">
    <source>
        <dbReference type="ARBA" id="ARBA00022679"/>
    </source>
</evidence>